<evidence type="ECO:0000313" key="2">
    <source>
        <dbReference type="EMBL" id="KAF1850627.1"/>
    </source>
</evidence>
<dbReference type="EMBL" id="ML976614">
    <property type="protein sequence ID" value="KAF1850627.1"/>
    <property type="molecule type" value="Genomic_DNA"/>
</dbReference>
<keyword evidence="3" id="KW-1185">Reference proteome</keyword>
<accession>A0A9P4LDQ6</accession>
<dbReference type="RefSeq" id="XP_040793190.1">
    <property type="nucleotide sequence ID" value="XM_040938197.1"/>
</dbReference>
<dbReference type="PROSITE" id="PS50181">
    <property type="entry name" value="FBOX"/>
    <property type="match status" value="1"/>
</dbReference>
<dbReference type="SUPFAM" id="SSF81383">
    <property type="entry name" value="F-box domain"/>
    <property type="match status" value="1"/>
</dbReference>
<protein>
    <recommendedName>
        <fullName evidence="1">F-box domain-containing protein</fullName>
    </recommendedName>
</protein>
<dbReference type="InterPro" id="IPR036047">
    <property type="entry name" value="F-box-like_dom_sf"/>
</dbReference>
<gene>
    <name evidence="2" type="ORF">K460DRAFT_423142</name>
</gene>
<comment type="caution">
    <text evidence="2">The sequence shown here is derived from an EMBL/GenBank/DDBJ whole genome shotgun (WGS) entry which is preliminary data.</text>
</comment>
<dbReference type="GeneID" id="63855447"/>
<evidence type="ECO:0000259" key="1">
    <source>
        <dbReference type="PROSITE" id="PS50181"/>
    </source>
</evidence>
<dbReference type="InterPro" id="IPR001810">
    <property type="entry name" value="F-box_dom"/>
</dbReference>
<proteinExistence type="predicted"/>
<feature type="domain" description="F-box" evidence="1">
    <location>
        <begin position="44"/>
        <end position="93"/>
    </location>
</feature>
<organism evidence="2 3">
    <name type="scientific">Cucurbitaria berberidis CBS 394.84</name>
    <dbReference type="NCBI Taxonomy" id="1168544"/>
    <lineage>
        <taxon>Eukaryota</taxon>
        <taxon>Fungi</taxon>
        <taxon>Dikarya</taxon>
        <taxon>Ascomycota</taxon>
        <taxon>Pezizomycotina</taxon>
        <taxon>Dothideomycetes</taxon>
        <taxon>Pleosporomycetidae</taxon>
        <taxon>Pleosporales</taxon>
        <taxon>Pleosporineae</taxon>
        <taxon>Cucurbitariaceae</taxon>
        <taxon>Cucurbitaria</taxon>
    </lineage>
</organism>
<dbReference type="AlphaFoldDB" id="A0A9P4LDQ6"/>
<sequence length="314" mass="36469">MATRKDYFIYRRRTLGHRFCTKEAKVLLSTTCAKGFSETTPNSLSRFHHLPVELILNIVDFLPLVDSLSLHATCRKLRDLLKEMSKTYRFEELTPVDRDEFGWRCHLDYFRKVAQLEEEKEEKQLFLDDSNVIGPPISFLCSFCLDDHPLSAFTKAEMTKHPEERNCIGVTASMYICPCVSLTFQDLLTLRLESRRHIEGWYKLCQQPYCHSPRNTLPIICFETYRSPCILQKIHIPCQELDFMADKDFKGAPMDLEHKDFGHATPIVRVALSEWNHYICPHLHSSDDAVWGKAKRGARAYVQNCGVFFDPSHS</sequence>
<dbReference type="Proteomes" id="UP000800039">
    <property type="component" value="Unassembled WGS sequence"/>
</dbReference>
<reference evidence="2" key="1">
    <citation type="submission" date="2020-01" db="EMBL/GenBank/DDBJ databases">
        <authorList>
            <consortium name="DOE Joint Genome Institute"/>
            <person name="Haridas S."/>
            <person name="Albert R."/>
            <person name="Binder M."/>
            <person name="Bloem J."/>
            <person name="Labutti K."/>
            <person name="Salamov A."/>
            <person name="Andreopoulos B."/>
            <person name="Baker S.E."/>
            <person name="Barry K."/>
            <person name="Bills G."/>
            <person name="Bluhm B.H."/>
            <person name="Cannon C."/>
            <person name="Castanera R."/>
            <person name="Culley D.E."/>
            <person name="Daum C."/>
            <person name="Ezra D."/>
            <person name="Gonzalez J.B."/>
            <person name="Henrissat B."/>
            <person name="Kuo A."/>
            <person name="Liang C."/>
            <person name="Lipzen A."/>
            <person name="Lutzoni F."/>
            <person name="Magnuson J."/>
            <person name="Mondo S."/>
            <person name="Nolan M."/>
            <person name="Ohm R."/>
            <person name="Pangilinan J."/>
            <person name="Park H.-J."/>
            <person name="Ramirez L."/>
            <person name="Alfaro M."/>
            <person name="Sun H."/>
            <person name="Tritt A."/>
            <person name="Yoshinaga Y."/>
            <person name="Zwiers L.-H."/>
            <person name="Turgeon B.G."/>
            <person name="Goodwin S.B."/>
            <person name="Spatafora J.W."/>
            <person name="Crous P.W."/>
            <person name="Grigoriev I.V."/>
        </authorList>
    </citation>
    <scope>NUCLEOTIDE SEQUENCE</scope>
    <source>
        <strain evidence="2">CBS 394.84</strain>
    </source>
</reference>
<name>A0A9P4LDQ6_9PLEO</name>
<dbReference type="SMART" id="SM00256">
    <property type="entry name" value="FBOX"/>
    <property type="match status" value="1"/>
</dbReference>
<dbReference type="Pfam" id="PF00646">
    <property type="entry name" value="F-box"/>
    <property type="match status" value="1"/>
</dbReference>
<evidence type="ECO:0000313" key="3">
    <source>
        <dbReference type="Proteomes" id="UP000800039"/>
    </source>
</evidence>
<dbReference type="OrthoDB" id="3799374at2759"/>